<evidence type="ECO:0000313" key="6">
    <source>
        <dbReference type="EMBL" id="CAI2718656.1"/>
    </source>
</evidence>
<feature type="binding site" evidence="3">
    <location>
        <position position="133"/>
    </location>
    <ligand>
        <name>S-adenosyl-L-methionine</name>
        <dbReference type="ChEBI" id="CHEBI:59789"/>
    </ligand>
</feature>
<dbReference type="Pfam" id="PF13649">
    <property type="entry name" value="Methyltransf_25"/>
    <property type="match status" value="1"/>
</dbReference>
<feature type="binding site" evidence="3">
    <location>
        <begin position="65"/>
        <end position="67"/>
    </location>
    <ligand>
        <name>S-adenosyl-L-methionine</name>
        <dbReference type="ChEBI" id="CHEBI:59789"/>
    </ligand>
</feature>
<dbReference type="PIRSF" id="PIRSF006325">
    <property type="entry name" value="MeTrfase_bac"/>
    <property type="match status" value="1"/>
</dbReference>
<feature type="binding site" evidence="3">
    <location>
        <position position="40"/>
    </location>
    <ligand>
        <name>S-adenosyl-L-methionine</name>
        <dbReference type="ChEBI" id="CHEBI:59789"/>
    </ligand>
</feature>
<organism evidence="6 7">
    <name type="scientific">Nitrospina watsonii</name>
    <dbReference type="NCBI Taxonomy" id="1323948"/>
    <lineage>
        <taxon>Bacteria</taxon>
        <taxon>Pseudomonadati</taxon>
        <taxon>Nitrospinota/Tectimicrobiota group</taxon>
        <taxon>Nitrospinota</taxon>
        <taxon>Nitrospinia</taxon>
        <taxon>Nitrospinales</taxon>
        <taxon>Nitrospinaceae</taxon>
        <taxon>Nitrospina</taxon>
    </lineage>
</organism>
<gene>
    <name evidence="3 6" type="primary">cmoA</name>
    <name evidence="6" type="ORF">NSPWAT_1797</name>
</gene>
<dbReference type="InterPro" id="IPR029063">
    <property type="entry name" value="SAM-dependent_MTases_sf"/>
</dbReference>
<feature type="binding site" evidence="3">
    <location>
        <position position="200"/>
    </location>
    <ligand>
        <name>S-adenosyl-L-methionine</name>
        <dbReference type="ChEBI" id="CHEBI:59789"/>
    </ligand>
</feature>
<dbReference type="RefSeq" id="WP_282011546.1">
    <property type="nucleotide sequence ID" value="NZ_OX336137.1"/>
</dbReference>
<name>A0ABM9HEI0_9BACT</name>
<evidence type="ECO:0000256" key="2">
    <source>
        <dbReference type="ARBA" id="ARBA00022691"/>
    </source>
</evidence>
<protein>
    <recommendedName>
        <fullName evidence="3">Carboxy-S-adenosyl-L-methionine synthase</fullName>
        <shortName evidence="3">Cx-SAM synthase</shortName>
        <ecNumber evidence="3">2.1.3.-</ecNumber>
    </recommendedName>
</protein>
<evidence type="ECO:0000256" key="1">
    <source>
        <dbReference type="ARBA" id="ARBA00022679"/>
    </source>
</evidence>
<feature type="domain" description="Methyltransferase" evidence="5">
    <location>
        <begin position="61"/>
        <end position="159"/>
    </location>
</feature>
<dbReference type="InterPro" id="IPR005271">
    <property type="entry name" value="CmoA"/>
</dbReference>
<dbReference type="NCBIfam" id="TIGR00740">
    <property type="entry name" value="carboxy-S-adenosyl-L-methionine synthase CmoA"/>
    <property type="match status" value="1"/>
</dbReference>
<evidence type="ECO:0000256" key="3">
    <source>
        <dbReference type="HAMAP-Rule" id="MF_01589"/>
    </source>
</evidence>
<dbReference type="Proteomes" id="UP001157733">
    <property type="component" value="Chromosome"/>
</dbReference>
<evidence type="ECO:0000313" key="7">
    <source>
        <dbReference type="Proteomes" id="UP001157733"/>
    </source>
</evidence>
<dbReference type="EMBL" id="OX336137">
    <property type="protein sequence ID" value="CAI2718656.1"/>
    <property type="molecule type" value="Genomic_DNA"/>
</dbReference>
<comment type="catalytic activity">
    <reaction evidence="3">
        <text>prephenate + S-adenosyl-L-methionine = carboxy-S-adenosyl-L-methionine + 3-phenylpyruvate + H2O</text>
        <dbReference type="Rhea" id="RHEA:51692"/>
        <dbReference type="ChEBI" id="CHEBI:15377"/>
        <dbReference type="ChEBI" id="CHEBI:18005"/>
        <dbReference type="ChEBI" id="CHEBI:29934"/>
        <dbReference type="ChEBI" id="CHEBI:59789"/>
        <dbReference type="ChEBI" id="CHEBI:134278"/>
    </reaction>
</comment>
<keyword evidence="7" id="KW-1185">Reference proteome</keyword>
<dbReference type="CDD" id="cd02440">
    <property type="entry name" value="AdoMet_MTases"/>
    <property type="match status" value="1"/>
</dbReference>
<dbReference type="PANTHER" id="PTHR43861:SF2">
    <property type="entry name" value="CARBOXY-S-ADENOSYL-L-METHIONINE SYNTHASE"/>
    <property type="match status" value="1"/>
</dbReference>
<dbReference type="PANTHER" id="PTHR43861">
    <property type="entry name" value="TRANS-ACONITATE 2-METHYLTRANSFERASE-RELATED"/>
    <property type="match status" value="1"/>
</dbReference>
<evidence type="ECO:0000256" key="4">
    <source>
        <dbReference type="SAM" id="MobiDB-lite"/>
    </source>
</evidence>
<keyword evidence="1 3" id="KW-0808">Transferase</keyword>
<proteinExistence type="inferred from homology"/>
<accession>A0ABM9HEI0</accession>
<feature type="region of interest" description="Disordered" evidence="4">
    <location>
        <begin position="246"/>
        <end position="271"/>
    </location>
</feature>
<dbReference type="InterPro" id="IPR041698">
    <property type="entry name" value="Methyltransf_25"/>
</dbReference>
<feature type="binding site" evidence="3">
    <location>
        <begin position="117"/>
        <end position="118"/>
    </location>
    <ligand>
        <name>S-adenosyl-L-methionine</name>
        <dbReference type="ChEBI" id="CHEBI:59789"/>
    </ligand>
</feature>
<dbReference type="GO" id="GO:0016740">
    <property type="term" value="F:transferase activity"/>
    <property type="evidence" value="ECO:0007669"/>
    <property type="project" value="UniProtKB-KW"/>
</dbReference>
<dbReference type="Gene3D" id="3.40.50.150">
    <property type="entry name" value="Vaccinia Virus protein VP39"/>
    <property type="match status" value="1"/>
</dbReference>
<feature type="compositionally biased region" description="Basic residues" evidence="4">
    <location>
        <begin position="261"/>
        <end position="271"/>
    </location>
</feature>
<feature type="binding site" evidence="3">
    <location>
        <begin position="91"/>
        <end position="92"/>
    </location>
    <ligand>
        <name>S-adenosyl-L-methionine</name>
        <dbReference type="ChEBI" id="CHEBI:59789"/>
    </ligand>
</feature>
<comment type="function">
    <text evidence="3">Catalyzes the conversion of S-adenosyl-L-methionine (SAM) to carboxy-S-adenosyl-L-methionine (Cx-SAM).</text>
</comment>
<comment type="similarity">
    <text evidence="3">Belongs to the class I-like SAM-binding methyltransferase superfamily. Cx-SAM synthase family.</text>
</comment>
<reference evidence="6 7" key="1">
    <citation type="submission" date="2022-09" db="EMBL/GenBank/DDBJ databases">
        <authorList>
            <person name="Kop L."/>
        </authorList>
    </citation>
    <scope>NUCLEOTIDE SEQUENCE [LARGE SCALE GENOMIC DNA]</scope>
    <source>
        <strain evidence="6 7">347</strain>
    </source>
</reference>
<keyword evidence="2 3" id="KW-0949">S-adenosyl-L-methionine</keyword>
<sequence length="271" mass="30310">MTPRKRDDLFARDDAPEKFEFNESVARVFDNMLERSVPFYKECQQMVVALVEATAQPGTRVYDLGCSTGTLIREMARAVPPESDIRFIGLDNSDAMLKKARRKLKEFGDRCEVVSGDLNGPLELENASVVILNYTLQFLPPARRQGLLKRIRQSLLPGGALILIEKVKAEAAALAPVFVERYYAYKRERGYSRMEISRKREALEEVLVPLPPGENVTMLETAGFGTVDVFFKWFNFCGFVALRGEAGSGSQPAPGPQPASGKKRAKTRKSR</sequence>
<evidence type="ECO:0000259" key="5">
    <source>
        <dbReference type="Pfam" id="PF13649"/>
    </source>
</evidence>
<dbReference type="HAMAP" id="MF_01589">
    <property type="entry name" value="Cx_SAM_synthase"/>
    <property type="match status" value="1"/>
</dbReference>
<dbReference type="SUPFAM" id="SSF53335">
    <property type="entry name" value="S-adenosyl-L-methionine-dependent methyltransferases"/>
    <property type="match status" value="1"/>
</dbReference>
<dbReference type="EC" id="2.1.3.-" evidence="3"/>